<dbReference type="HOGENOM" id="CLU_1894627_0_0_5"/>
<evidence type="ECO:0000313" key="2">
    <source>
        <dbReference type="Proteomes" id="UP000005324"/>
    </source>
</evidence>
<accession>D5RUB5</accession>
<organism evidence="1 2">
    <name type="scientific">Pseudoroseomonas cervicalis ATCC 49957</name>
    <dbReference type="NCBI Taxonomy" id="525371"/>
    <lineage>
        <taxon>Bacteria</taxon>
        <taxon>Pseudomonadati</taxon>
        <taxon>Pseudomonadota</taxon>
        <taxon>Alphaproteobacteria</taxon>
        <taxon>Acetobacterales</taxon>
        <taxon>Roseomonadaceae</taxon>
        <taxon>Roseomonas</taxon>
    </lineage>
</organism>
<name>D5RUB5_9PROT</name>
<dbReference type="Proteomes" id="UP000005324">
    <property type="component" value="Unassembled WGS sequence"/>
</dbReference>
<reference evidence="1 2" key="1">
    <citation type="submission" date="2010-04" db="EMBL/GenBank/DDBJ databases">
        <authorList>
            <person name="Qin X."/>
            <person name="Bachman B."/>
            <person name="Battles P."/>
            <person name="Bell A."/>
            <person name="Bess C."/>
            <person name="Bickham C."/>
            <person name="Chaboub L."/>
            <person name="Chen D."/>
            <person name="Coyle M."/>
            <person name="Deiros D.R."/>
            <person name="Dinh H."/>
            <person name="Forbes L."/>
            <person name="Fowler G."/>
            <person name="Francisco L."/>
            <person name="Fu Q."/>
            <person name="Gubbala S."/>
            <person name="Hale W."/>
            <person name="Han Y."/>
            <person name="Hemphill L."/>
            <person name="Highlander S.K."/>
            <person name="Hirani K."/>
            <person name="Hogues M."/>
            <person name="Jackson L."/>
            <person name="Jakkamsetti A."/>
            <person name="Javaid M."/>
            <person name="Jiang H."/>
            <person name="Korchina V."/>
            <person name="Kovar C."/>
            <person name="Lara F."/>
            <person name="Lee S."/>
            <person name="Mata R."/>
            <person name="Mathew T."/>
            <person name="Moen C."/>
            <person name="Morales K."/>
            <person name="Munidasa M."/>
            <person name="Nazareth L."/>
            <person name="Ngo R."/>
            <person name="Nguyen L."/>
            <person name="Okwuonu G."/>
            <person name="Ongeri F."/>
            <person name="Patil S."/>
            <person name="Petrosino J."/>
            <person name="Pham C."/>
            <person name="Pham P."/>
            <person name="Pu L.-L."/>
            <person name="Puazo M."/>
            <person name="Raj R."/>
            <person name="Reid J."/>
            <person name="Rouhana J."/>
            <person name="Saada N."/>
            <person name="Shang Y."/>
            <person name="Simmons D."/>
            <person name="Thornton R."/>
            <person name="Warren J."/>
            <person name="Weissenberger G."/>
            <person name="Zhang J."/>
            <person name="Zhang L."/>
            <person name="Zhou C."/>
            <person name="Zhu D."/>
            <person name="Muzny D."/>
            <person name="Worley K."/>
            <person name="Gibbs R."/>
        </authorList>
    </citation>
    <scope>NUCLEOTIDE SEQUENCE [LARGE SCALE GENOMIC DNA]</scope>
    <source>
        <strain evidence="1 2">ATCC 49957</strain>
    </source>
</reference>
<dbReference type="EMBL" id="ADVL01000963">
    <property type="protein sequence ID" value="EFH09105.1"/>
    <property type="molecule type" value="Genomic_DNA"/>
</dbReference>
<proteinExistence type="predicted"/>
<gene>
    <name evidence="1" type="ORF">HMPREF0731_4677</name>
</gene>
<evidence type="ECO:0000313" key="1">
    <source>
        <dbReference type="EMBL" id="EFH09105.1"/>
    </source>
</evidence>
<sequence length="134" mass="15199">MARADRPLPLHQGRRSPRGSATRWQALEIVTARRLLPPLLDRTDAGWVFDRYLSAWRDGADLLPLLHRLLPLLPAEWVAARLDAAMARPAERESLFWLAFHLRGLPARQAWLTRFATGPDPALAEQARRALRVG</sequence>
<keyword evidence="2" id="KW-1185">Reference proteome</keyword>
<comment type="caution">
    <text evidence="1">The sequence shown here is derived from an EMBL/GenBank/DDBJ whole genome shotgun (WGS) entry which is preliminary data.</text>
</comment>
<protein>
    <submittedName>
        <fullName evidence="1">Uncharacterized protein</fullName>
    </submittedName>
</protein>
<dbReference type="AlphaFoldDB" id="D5RUB5"/>